<reference evidence="3" key="1">
    <citation type="submission" date="2023-04" db="EMBL/GenBank/DDBJ databases">
        <title>Phytophthora lilii NBRC 32176.</title>
        <authorList>
            <person name="Ichikawa N."/>
            <person name="Sato H."/>
            <person name="Tonouchi N."/>
        </authorList>
    </citation>
    <scope>NUCLEOTIDE SEQUENCE</scope>
    <source>
        <strain evidence="3">NBRC 32176</strain>
    </source>
</reference>
<gene>
    <name evidence="3" type="ORF">Plil01_001470500</name>
</gene>
<feature type="domain" description="PiggyBac transposable element-derived protein" evidence="2">
    <location>
        <begin position="353"/>
        <end position="501"/>
    </location>
</feature>
<evidence type="ECO:0000259" key="2">
    <source>
        <dbReference type="Pfam" id="PF13843"/>
    </source>
</evidence>
<dbReference type="Proteomes" id="UP001165083">
    <property type="component" value="Unassembled WGS sequence"/>
</dbReference>
<name>A0A9W6XA87_9STRA</name>
<dbReference type="AlphaFoldDB" id="A0A9W6XA87"/>
<evidence type="ECO:0000256" key="1">
    <source>
        <dbReference type="SAM" id="MobiDB-lite"/>
    </source>
</evidence>
<evidence type="ECO:0000313" key="4">
    <source>
        <dbReference type="Proteomes" id="UP001165083"/>
    </source>
</evidence>
<dbReference type="PANTHER" id="PTHR46599">
    <property type="entry name" value="PIGGYBAC TRANSPOSABLE ELEMENT-DERIVED PROTEIN 4"/>
    <property type="match status" value="1"/>
</dbReference>
<feature type="region of interest" description="Disordered" evidence="1">
    <location>
        <begin position="1"/>
        <end position="63"/>
    </location>
</feature>
<protein>
    <submittedName>
        <fullName evidence="3">Unnamed protein product</fullName>
    </submittedName>
</protein>
<proteinExistence type="predicted"/>
<keyword evidence="4" id="KW-1185">Reference proteome</keyword>
<dbReference type="OrthoDB" id="123873at2759"/>
<organism evidence="3 4">
    <name type="scientific">Phytophthora lilii</name>
    <dbReference type="NCBI Taxonomy" id="2077276"/>
    <lineage>
        <taxon>Eukaryota</taxon>
        <taxon>Sar</taxon>
        <taxon>Stramenopiles</taxon>
        <taxon>Oomycota</taxon>
        <taxon>Peronosporomycetes</taxon>
        <taxon>Peronosporales</taxon>
        <taxon>Peronosporaceae</taxon>
        <taxon>Phytophthora</taxon>
    </lineage>
</organism>
<sequence>MSHRLLSLQVVETSRHKAVPTESGSEDDPRDRRISPEDAANAKPAARKRTRRVSTGSNSWRRLDHEMAQEVAVSSSADVALNTTQSASIPPPSEIQYSSAPLDDPVAAVATPESDSLDRPPRQRQLPSVLSIVPCSKEVTVPDQLVRFSIQKHVETLNVSTVQRGNANYRSLHGTSMDLGWSRLCAVDDGGEVRIDANMETVEEYMESFDPPVELPATVAEVESIQNMHFDPRLERAAPNNLYRHSDGTTTTRIRPEFKHIFEHSATSCFFAYLPVSFWQQVVGEPNAYARLHEITLAKQFSLDEIMTFLGILFYMSLVRVSTLTIGAIKWRIRSLEVARVTTSHEAQALGDELDQSSATRQCVLEVVRPLYSTQRIINSDNYYTSVQLLMVLRIKGLYVRGTVRKKSSHFPKHVLLDKKDSDCERGTSRQGVSVDRTMVAASWYDSAIVSVVSTADASTMATVTRQARANRQTFSAPTCVKAYNTKMQGVDRLDQIRARFSLGDGHSFKK</sequence>
<accession>A0A9W6XA87</accession>
<feature type="compositionally biased region" description="Basic and acidic residues" evidence="1">
    <location>
        <begin position="27"/>
        <end position="36"/>
    </location>
</feature>
<dbReference type="PANTHER" id="PTHR46599:SF3">
    <property type="entry name" value="PIGGYBAC TRANSPOSABLE ELEMENT-DERIVED PROTEIN 4"/>
    <property type="match status" value="1"/>
</dbReference>
<dbReference type="InterPro" id="IPR029526">
    <property type="entry name" value="PGBD"/>
</dbReference>
<dbReference type="EMBL" id="BSXW01001191">
    <property type="protein sequence ID" value="GMF34519.1"/>
    <property type="molecule type" value="Genomic_DNA"/>
</dbReference>
<comment type="caution">
    <text evidence="3">The sequence shown here is derived from an EMBL/GenBank/DDBJ whole genome shotgun (WGS) entry which is preliminary data.</text>
</comment>
<evidence type="ECO:0000313" key="3">
    <source>
        <dbReference type="EMBL" id="GMF34519.1"/>
    </source>
</evidence>
<dbReference type="Pfam" id="PF13843">
    <property type="entry name" value="DDE_Tnp_1_7"/>
    <property type="match status" value="1"/>
</dbReference>